<feature type="transmembrane region" description="Helical" evidence="1">
    <location>
        <begin position="58"/>
        <end position="85"/>
    </location>
</feature>
<feature type="transmembrane region" description="Helical" evidence="1">
    <location>
        <begin position="224"/>
        <end position="245"/>
    </location>
</feature>
<evidence type="ECO:0000313" key="2">
    <source>
        <dbReference type="EMBL" id="MCB7479916.1"/>
    </source>
</evidence>
<comment type="caution">
    <text evidence="2">The sequence shown here is derived from an EMBL/GenBank/DDBJ whole genome shotgun (WGS) entry which is preliminary data.</text>
</comment>
<name>A0A9X1RV35_9FLAO</name>
<dbReference type="EMBL" id="JAJBZG010000001">
    <property type="protein sequence ID" value="MCB7479916.1"/>
    <property type="molecule type" value="Genomic_DNA"/>
</dbReference>
<keyword evidence="1" id="KW-0812">Transmembrane</keyword>
<keyword evidence="1" id="KW-1133">Transmembrane helix</keyword>
<organism evidence="2 3">
    <name type="scientific">Christiangramia sediminis</name>
    <dbReference type="NCBI Taxonomy" id="2881336"/>
    <lineage>
        <taxon>Bacteria</taxon>
        <taxon>Pseudomonadati</taxon>
        <taxon>Bacteroidota</taxon>
        <taxon>Flavobacteriia</taxon>
        <taxon>Flavobacteriales</taxon>
        <taxon>Flavobacteriaceae</taxon>
        <taxon>Christiangramia</taxon>
    </lineage>
</organism>
<feature type="transmembrane region" description="Helical" evidence="1">
    <location>
        <begin position="123"/>
        <end position="143"/>
    </location>
</feature>
<dbReference type="PIRSF" id="PIRSF026166">
    <property type="entry name" value="UCP026166"/>
    <property type="match status" value="1"/>
</dbReference>
<dbReference type="GO" id="GO:0005886">
    <property type="term" value="C:plasma membrane"/>
    <property type="evidence" value="ECO:0007669"/>
    <property type="project" value="TreeGrafter"/>
</dbReference>
<dbReference type="Gene3D" id="1.20.1530.20">
    <property type="match status" value="1"/>
</dbReference>
<evidence type="ECO:0000256" key="1">
    <source>
        <dbReference type="SAM" id="Phobius"/>
    </source>
</evidence>
<protein>
    <submittedName>
        <fullName evidence="2">Bile acid:sodium symporter</fullName>
    </submittedName>
</protein>
<dbReference type="PANTHER" id="PTHR18640:SF5">
    <property type="entry name" value="SODIUM_BILE ACID COTRANSPORTER 7"/>
    <property type="match status" value="1"/>
</dbReference>
<dbReference type="RefSeq" id="WP_229337395.1">
    <property type="nucleotide sequence ID" value="NZ_JAJBZG010000001.1"/>
</dbReference>
<feature type="transmembrane region" description="Helical" evidence="1">
    <location>
        <begin position="29"/>
        <end position="46"/>
    </location>
</feature>
<gene>
    <name evidence="2" type="ORF">LGQ90_01455</name>
</gene>
<proteinExistence type="predicted"/>
<feature type="transmembrane region" description="Helical" evidence="1">
    <location>
        <begin position="155"/>
        <end position="176"/>
    </location>
</feature>
<evidence type="ECO:0000313" key="3">
    <source>
        <dbReference type="Proteomes" id="UP001139414"/>
    </source>
</evidence>
<dbReference type="AlphaFoldDB" id="A0A9X1RV35"/>
<keyword evidence="3" id="KW-1185">Reference proteome</keyword>
<dbReference type="InterPro" id="IPR038770">
    <property type="entry name" value="Na+/solute_symporter_sf"/>
</dbReference>
<dbReference type="Pfam" id="PF13593">
    <property type="entry name" value="SBF_like"/>
    <property type="match status" value="1"/>
</dbReference>
<sequence>MKSFGFIFAIFIAIGVAYLFPQGIELLPLKTITDIGIGLIFFFYGLKLSPTEFKAGLFNYKVHIVIQLTTFIIFPVLCLLCLPLFEEGLRSELWIALFFLGTLPSTVSSSVVMVALAKGNLPVAIFNASLSGLIGIFATPLWIGFILEKTTDFDFLIVLQKLCLQIIVPLIIGLFLQRYFGHLARKYGRQLSLFDKTTIILIIYSSFSNSFTSDLIKSIEIGELLKMAGIVLILFFTVFFGLAYFSKFLGFNTEDKIATQFCGTKKSLVHGSVMVRVIFGNSANSGLLLLPIMLYHSAQLILVAWFAEKYRKREMGE</sequence>
<feature type="transmembrane region" description="Helical" evidence="1">
    <location>
        <begin position="91"/>
        <end position="116"/>
    </location>
</feature>
<reference evidence="2" key="1">
    <citation type="submission" date="2021-10" db="EMBL/GenBank/DDBJ databases">
        <title>Gramella sp. ASW11-100T, isolated from marine sediment.</title>
        <authorList>
            <person name="Xia C."/>
        </authorList>
    </citation>
    <scope>NUCLEOTIDE SEQUENCE</scope>
    <source>
        <strain evidence="2">ASW11-100</strain>
    </source>
</reference>
<dbReference type="InterPro" id="IPR016833">
    <property type="entry name" value="Put_Na-Bile_cotransptr"/>
</dbReference>
<dbReference type="PANTHER" id="PTHR18640">
    <property type="entry name" value="SOLUTE CARRIER FAMILY 10 MEMBER 7"/>
    <property type="match status" value="1"/>
</dbReference>
<accession>A0A9X1RV35</accession>
<keyword evidence="1" id="KW-0472">Membrane</keyword>
<feature type="transmembrane region" description="Helical" evidence="1">
    <location>
        <begin position="287"/>
        <end position="307"/>
    </location>
</feature>
<dbReference type="Proteomes" id="UP001139414">
    <property type="component" value="Unassembled WGS sequence"/>
</dbReference>